<evidence type="ECO:0000313" key="2">
    <source>
        <dbReference type="EMBL" id="EEP54286.1"/>
    </source>
</evidence>
<dbReference type="RefSeq" id="WP_003415191.1">
    <property type="nucleotide sequence ID" value="NZ_ACOM01000005.1"/>
</dbReference>
<organism evidence="2 3">
    <name type="scientific">Clostridium butyricum E4 str. BoNT E BL5262</name>
    <dbReference type="NCBI Taxonomy" id="632245"/>
    <lineage>
        <taxon>Bacteria</taxon>
        <taxon>Bacillati</taxon>
        <taxon>Bacillota</taxon>
        <taxon>Clostridia</taxon>
        <taxon>Eubacteriales</taxon>
        <taxon>Clostridiaceae</taxon>
        <taxon>Clostridium</taxon>
    </lineage>
</organism>
<dbReference type="EMBL" id="ACOM01000005">
    <property type="protein sequence ID" value="EEP54286.1"/>
    <property type="molecule type" value="Genomic_DNA"/>
</dbReference>
<evidence type="ECO:0000313" key="3">
    <source>
        <dbReference type="Proteomes" id="UP000003081"/>
    </source>
</evidence>
<name>C4IHJ1_CLOBU</name>
<dbReference type="InterPro" id="IPR001387">
    <property type="entry name" value="Cro/C1-type_HTH"/>
</dbReference>
<comment type="caution">
    <text evidence="2">The sequence shown here is derived from an EMBL/GenBank/DDBJ whole genome shotgun (WGS) entry which is preliminary data.</text>
</comment>
<gene>
    <name evidence="2" type="ORF">CLP_2722</name>
</gene>
<protein>
    <submittedName>
        <fullName evidence="2">Transcriptional regulator, Cro/CI family</fullName>
    </submittedName>
</protein>
<dbReference type="HOGENOM" id="CLU_066192_4_3_9"/>
<feature type="domain" description="HTH cro/C1-type" evidence="1">
    <location>
        <begin position="7"/>
        <end position="62"/>
    </location>
</feature>
<keyword evidence="3" id="KW-1185">Reference proteome</keyword>
<dbReference type="PROSITE" id="PS50943">
    <property type="entry name" value="HTH_CROC1"/>
    <property type="match status" value="1"/>
</dbReference>
<dbReference type="InterPro" id="IPR010982">
    <property type="entry name" value="Lambda_DNA-bd_dom_sf"/>
</dbReference>
<dbReference type="Pfam" id="PF01381">
    <property type="entry name" value="HTH_3"/>
    <property type="match status" value="1"/>
</dbReference>
<evidence type="ECO:0000259" key="1">
    <source>
        <dbReference type="PROSITE" id="PS50943"/>
    </source>
</evidence>
<dbReference type="Gene3D" id="1.10.260.40">
    <property type="entry name" value="lambda repressor-like DNA-binding domains"/>
    <property type="match status" value="1"/>
</dbReference>
<dbReference type="AlphaFoldDB" id="C4IHJ1"/>
<reference evidence="2 3" key="1">
    <citation type="submission" date="2009-08" db="EMBL/GenBank/DDBJ databases">
        <authorList>
            <person name="Shrivastava S."/>
            <person name="Brinkac L.B."/>
            <person name="Brown J.L."/>
            <person name="Bruce D.B."/>
            <person name="Detter C."/>
            <person name="Green L.D."/>
            <person name="Munk C.A."/>
            <person name="Rogers Y.C."/>
            <person name="Tapia R."/>
            <person name="Sims D.R."/>
            <person name="Smith L.A."/>
            <person name="Smith T.J."/>
            <person name="Sutton G."/>
            <person name="Brettin T."/>
        </authorList>
    </citation>
    <scope>NUCLEOTIDE SEQUENCE [LARGE SCALE GENOMIC DNA]</scope>
    <source>
        <strain evidence="3">E4 str. BoNT E BL5262</strain>
    </source>
</reference>
<sequence length="149" mass="16942">MNINNIIKSRRLELGLTYEELGKKIGVGKSTVRKWETGLIENIKRDNIIALSKALDISPSIIMGWDDTNSNELSETHLSESQIELLNIFNKLNQCGKNKLIEYGKDLSDKYNNENTILTLAAHDDNLDKKTAIKNLHKAKAIFKQMDKE</sequence>
<accession>C4IHJ1</accession>
<proteinExistence type="predicted"/>
<dbReference type="CDD" id="cd00093">
    <property type="entry name" value="HTH_XRE"/>
    <property type="match status" value="1"/>
</dbReference>
<dbReference type="Proteomes" id="UP000003081">
    <property type="component" value="Unassembled WGS sequence"/>
</dbReference>
<dbReference type="SMART" id="SM00530">
    <property type="entry name" value="HTH_XRE"/>
    <property type="match status" value="1"/>
</dbReference>
<dbReference type="SUPFAM" id="SSF47413">
    <property type="entry name" value="lambda repressor-like DNA-binding domains"/>
    <property type="match status" value="1"/>
</dbReference>
<dbReference type="eggNOG" id="COG1396">
    <property type="taxonomic scope" value="Bacteria"/>
</dbReference>
<dbReference type="GO" id="GO:0003677">
    <property type="term" value="F:DNA binding"/>
    <property type="evidence" value="ECO:0007669"/>
    <property type="project" value="InterPro"/>
</dbReference>